<protein>
    <submittedName>
        <fullName evidence="2">Tsp1 domain-containing protein TSP12 (Precursor),related, related</fullName>
    </submittedName>
</protein>
<reference evidence="2" key="1">
    <citation type="submission" date="2013-10" db="EMBL/GenBank/DDBJ databases">
        <title>Genomic analysis of the causative agents of coccidiosis in chickens.</title>
        <authorList>
            <person name="Reid A.J."/>
            <person name="Blake D."/>
            <person name="Billington K."/>
            <person name="Browne H."/>
            <person name="Dunn M."/>
            <person name="Hung S."/>
            <person name="Kawahara F."/>
            <person name="Miranda-Saavedra D."/>
            <person name="Mourier T."/>
            <person name="Nagra H."/>
            <person name="Otto T.D."/>
            <person name="Rawlings N."/>
            <person name="Sanchez A."/>
            <person name="Sanders M."/>
            <person name="Subramaniam C."/>
            <person name="Tay Y."/>
            <person name="Dear P."/>
            <person name="Doerig C."/>
            <person name="Gruber A."/>
            <person name="Parkinson J."/>
            <person name="Shirley M."/>
            <person name="Wan K.L."/>
            <person name="Berriman M."/>
            <person name="Tomley F."/>
            <person name="Pain A."/>
        </authorList>
    </citation>
    <scope>NUCLEOTIDE SEQUENCE [LARGE SCALE GENOMIC DNA]</scope>
    <source>
        <strain evidence="2">Houghton</strain>
    </source>
</reference>
<keyword evidence="3" id="KW-1185">Reference proteome</keyword>
<evidence type="ECO:0000313" key="2">
    <source>
        <dbReference type="EMBL" id="CDJ33981.1"/>
    </source>
</evidence>
<feature type="region of interest" description="Disordered" evidence="1">
    <location>
        <begin position="659"/>
        <end position="696"/>
    </location>
</feature>
<sequence length="1265" mass="136469">MLMKMNSSSSFFAVSKVKVSAFLICCFLISFPLPCLSHFLPATRRQQDLQQHEFSTNYSSFPYQEAAHSQAKQDLARNLGLLDSELEASVEDGGATVFAEDHGESAAWYSGVLEKLERITRHEDPAQEWMNIRLEPASTEAPTTTWRAQRSPRFRPMLQDEPLGLHSALQVSAREALGGPEYSTQATASSHTSAKEAGDETQAEAGKINKQPENSHAGFNGGLTANLLAKGVGDFQVIEDENSLDADSIVTLLYNFPLKTMESKQIAFVVVALPPKYVAREGDSICDSLDPELPPLKCSTRKAYMKNRPGSLSTFVTISSADNTRSLPLGRHSFRIAVHTPQEPLSIEQPANWWFATFRFTGGHAITKHWENRKLISKRGCIWGEWRQETPCSTTCGGGFEIWTRSLYAGESEEICGGAFMKRRCQVEQCNLNCQLGEWETMADCTKSCQATESDAFKIRIRKVLLERQGFGSSCAEMHPWDADLGVGWSEKMQAVVSLSPCDEKFQKPCPEMLGCRVDETNTRTLPDAFPWGACPFPCGGFGRITSIVQVANGIPRWIGEQQFPHSFQIPCRADKEPLVSSRPCNTEACEDCSVYIENPIFGRATRAWFFFLPTTEADSVEVTAPRGVRIVQASPASSSRQLQQQQQQQQQEQQQQQQQQQQQRQQRQQQQFKVSPLSSVLPAAPSKAHPLPAGASVSPEQLLSFKERLGTCTDTATSFGPVSSCSIYPSRHYANSEAALLRLSAVIEPAEDVEKKLAEAPVGPHTPPHTTTTTSSTSSSSSSSRKSSRRPQWFALPVLLGSREEMEDAGNFYLWLTRSKYPNDPEVFKCHLRTQLFLPQRCKFSYKPKNPDECMHCLPGAATQIETYREFIPSQHGGSCDIPHELRQPGEVLVKTSCIKSCSQLGQQQLAAAAAAAAAAEAGKTISAAEPMLHPKAKHHSNLQRISRKELFEFLSKKRKARGKAAAPAAALAAPAAPLAAEEGEVLLPVDDKAMPLIDKSQLDLQQQQPEQQEQQQQQPQQQQQQPAEEGQAKEGEAAAAATTAETKAAPSKEAVEKTATPTAAAEQPAAAAAAAGPTAAEEAKPAAKEAPTEAAESKAAPAAAATESAAESAAAAAESAAAAAEPAEAAAKSAAESATETAAESAGESEPAAETGETTTAATTPKPPAAAAAAAPAATEGEEESAAAAEEKEPKAAAEEAQPAAGASAASRQEEAAAESSEETDKESATEKEQTETGEKEEETAETETAETESPEEEENASE</sequence>
<dbReference type="VEuPathDB" id="ToxoDB:EMH_0057800"/>
<dbReference type="AlphaFoldDB" id="U6KB13"/>
<feature type="compositionally biased region" description="Low complexity" evidence="1">
    <location>
        <begin position="659"/>
        <end position="687"/>
    </location>
</feature>
<feature type="region of interest" description="Disordered" evidence="1">
    <location>
        <begin position="759"/>
        <end position="789"/>
    </location>
</feature>
<feature type="compositionally biased region" description="Low complexity" evidence="1">
    <location>
        <begin position="1059"/>
        <end position="1082"/>
    </location>
</feature>
<dbReference type="OrthoDB" id="446173at2759"/>
<organism evidence="2 3">
    <name type="scientific">Eimeria mitis</name>
    <dbReference type="NCBI Taxonomy" id="44415"/>
    <lineage>
        <taxon>Eukaryota</taxon>
        <taxon>Sar</taxon>
        <taxon>Alveolata</taxon>
        <taxon>Apicomplexa</taxon>
        <taxon>Conoidasida</taxon>
        <taxon>Coccidia</taxon>
        <taxon>Eucoccidiorida</taxon>
        <taxon>Eimeriorina</taxon>
        <taxon>Eimeriidae</taxon>
        <taxon>Eimeria</taxon>
    </lineage>
</organism>
<feature type="compositionally biased region" description="Basic and acidic residues" evidence="1">
    <location>
        <begin position="1191"/>
        <end position="1200"/>
    </location>
</feature>
<gene>
    <name evidence="2" type="ORF">EMH_0057800</name>
</gene>
<feature type="compositionally biased region" description="Low complexity" evidence="1">
    <location>
        <begin position="1201"/>
        <end position="1213"/>
    </location>
</feature>
<feature type="compositionally biased region" description="Low complexity" evidence="1">
    <location>
        <begin position="1094"/>
        <end position="1181"/>
    </location>
</feature>
<reference evidence="2" key="2">
    <citation type="submission" date="2013-10" db="EMBL/GenBank/DDBJ databases">
        <authorList>
            <person name="Aslett M."/>
        </authorList>
    </citation>
    <scope>NUCLEOTIDE SEQUENCE [LARGE SCALE GENOMIC DNA]</scope>
    <source>
        <strain evidence="2">Houghton</strain>
    </source>
</reference>
<feature type="compositionally biased region" description="Acidic residues" evidence="1">
    <location>
        <begin position="1218"/>
        <end position="1227"/>
    </location>
</feature>
<feature type="region of interest" description="Disordered" evidence="1">
    <location>
        <begin position="179"/>
        <end position="204"/>
    </location>
</feature>
<accession>U6KB13</accession>
<feature type="compositionally biased region" description="Low complexity" evidence="1">
    <location>
        <begin position="771"/>
        <end position="786"/>
    </location>
</feature>
<feature type="region of interest" description="Disordered" evidence="1">
    <location>
        <begin position="1004"/>
        <end position="1265"/>
    </location>
</feature>
<dbReference type="PROSITE" id="PS50092">
    <property type="entry name" value="TSP1"/>
    <property type="match status" value="1"/>
</dbReference>
<dbReference type="GeneID" id="25380411"/>
<evidence type="ECO:0000313" key="3">
    <source>
        <dbReference type="Proteomes" id="UP000030744"/>
    </source>
</evidence>
<dbReference type="EMBL" id="HG685916">
    <property type="protein sequence ID" value="CDJ33981.1"/>
    <property type="molecule type" value="Genomic_DNA"/>
</dbReference>
<feature type="compositionally biased region" description="Low complexity" evidence="1">
    <location>
        <begin position="183"/>
        <end position="192"/>
    </location>
</feature>
<evidence type="ECO:0000256" key="1">
    <source>
        <dbReference type="SAM" id="MobiDB-lite"/>
    </source>
</evidence>
<dbReference type="SUPFAM" id="SSF81995">
    <property type="entry name" value="beta-sandwich domain of Sec23/24"/>
    <property type="match status" value="1"/>
</dbReference>
<feature type="compositionally biased region" description="Acidic residues" evidence="1">
    <location>
        <begin position="1241"/>
        <end position="1265"/>
    </location>
</feature>
<dbReference type="SMART" id="SM00209">
    <property type="entry name" value="TSP1"/>
    <property type="match status" value="1"/>
</dbReference>
<dbReference type="InterPro" id="IPR000884">
    <property type="entry name" value="TSP1_rpt"/>
</dbReference>
<feature type="compositionally biased region" description="Low complexity" evidence="1">
    <location>
        <begin position="1039"/>
        <end position="1051"/>
    </location>
</feature>
<feature type="compositionally biased region" description="Basic and acidic residues" evidence="1">
    <location>
        <begin position="1228"/>
        <end position="1240"/>
    </location>
</feature>
<name>U6KB13_9EIME</name>
<feature type="compositionally biased region" description="Basic and acidic residues" evidence="1">
    <location>
        <begin position="1083"/>
        <end position="1093"/>
    </location>
</feature>
<proteinExistence type="predicted"/>
<dbReference type="RefSeq" id="XP_013356544.1">
    <property type="nucleotide sequence ID" value="XM_013501090.1"/>
</dbReference>
<dbReference type="PANTHER" id="PTHR10019">
    <property type="entry name" value="SNF5"/>
    <property type="match status" value="1"/>
</dbReference>
<feature type="compositionally biased region" description="Low complexity" evidence="1">
    <location>
        <begin position="1007"/>
        <end position="1031"/>
    </location>
</feature>
<dbReference type="Proteomes" id="UP000030744">
    <property type="component" value="Unassembled WGS sequence"/>
</dbReference>